<dbReference type="Pfam" id="PF13177">
    <property type="entry name" value="DNA_pol3_delta2"/>
    <property type="match status" value="1"/>
</dbReference>
<reference evidence="1 2" key="1">
    <citation type="submission" date="2020-03" db="EMBL/GenBank/DDBJ databases">
        <title>Genomic Encyclopedia of Type Strains, Phase IV (KMG-IV): sequencing the most valuable type-strain genomes for metagenomic binning, comparative biology and taxonomic classification.</title>
        <authorList>
            <person name="Goeker M."/>
        </authorList>
    </citation>
    <scope>NUCLEOTIDE SEQUENCE [LARGE SCALE GENOMIC DNA]</scope>
    <source>
        <strain evidence="1 2">DSM 5718</strain>
    </source>
</reference>
<dbReference type="RefSeq" id="WP_166919823.1">
    <property type="nucleotide sequence ID" value="NZ_JAASRN010000002.1"/>
</dbReference>
<keyword evidence="1" id="KW-0548">Nucleotidyltransferase</keyword>
<proteinExistence type="predicted"/>
<dbReference type="GO" id="GO:0003887">
    <property type="term" value="F:DNA-directed DNA polymerase activity"/>
    <property type="evidence" value="ECO:0007669"/>
    <property type="project" value="UniProtKB-EC"/>
</dbReference>
<comment type="caution">
    <text evidence="1">The sequence shown here is derived from an EMBL/GenBank/DDBJ whole genome shotgun (WGS) entry which is preliminary data.</text>
</comment>
<protein>
    <submittedName>
        <fullName evidence="1">DNA polymerase-3 subunit delta</fullName>
        <ecNumber evidence="1">2.7.7.7</ecNumber>
    </submittedName>
</protein>
<dbReference type="Proteomes" id="UP000537126">
    <property type="component" value="Unassembled WGS sequence"/>
</dbReference>
<keyword evidence="1" id="KW-0808">Transferase</keyword>
<dbReference type="EMBL" id="JAASRN010000002">
    <property type="protein sequence ID" value="NIK74289.1"/>
    <property type="molecule type" value="Genomic_DNA"/>
</dbReference>
<dbReference type="InterPro" id="IPR027417">
    <property type="entry name" value="P-loop_NTPase"/>
</dbReference>
<evidence type="ECO:0000313" key="2">
    <source>
        <dbReference type="Proteomes" id="UP000537126"/>
    </source>
</evidence>
<sequence length="383" mass="43170">MQFSQLPSLPVLQEKLVQQVARRQVPHALMFIGKTGGGQWSTALAFSTFLLCQSAQKVEAQDSCGRCSNCRKMSLFSHPDVHFVFPVGNQGSSKNTSAAFLEDWRRLNAETPFFDLDRWLEVAGIDNKQANISVEESRQLTQKLSLSAFEGGYKVVLMWLPEYMNAAAANALLKLIEEPPAHTFFLLVSENPDAVLLTIRSRVQSIQVPPYTAESIEEWLIRAKGIPSKQANEWAVLSEGNMLALEALMQSGNEDSHLLFRDWLRHCWKADWHAIAPVVESLSNESKVTQRKVLEYGITALRECIMWQHTGGRLNKFRAAHLEFVQGLASVLSQEAIEGLLKELTQSLYYLERNVNNKLVFANLSIQLISALQKARKQATRKK</sequence>
<dbReference type="GO" id="GO:0006261">
    <property type="term" value="P:DNA-templated DNA replication"/>
    <property type="evidence" value="ECO:0007669"/>
    <property type="project" value="TreeGrafter"/>
</dbReference>
<gene>
    <name evidence="1" type="ORF">FHS56_001802</name>
</gene>
<dbReference type="PANTHER" id="PTHR11669">
    <property type="entry name" value="REPLICATION FACTOR C / DNA POLYMERASE III GAMMA-TAU SUBUNIT"/>
    <property type="match status" value="1"/>
</dbReference>
<dbReference type="PANTHER" id="PTHR11669:SF8">
    <property type="entry name" value="DNA POLYMERASE III SUBUNIT DELTA"/>
    <property type="match status" value="1"/>
</dbReference>
<keyword evidence="2" id="KW-1185">Reference proteome</keyword>
<dbReference type="AlphaFoldDB" id="A0A846MS53"/>
<dbReference type="SUPFAM" id="SSF52540">
    <property type="entry name" value="P-loop containing nucleoside triphosphate hydrolases"/>
    <property type="match status" value="1"/>
</dbReference>
<evidence type="ECO:0000313" key="1">
    <source>
        <dbReference type="EMBL" id="NIK74289.1"/>
    </source>
</evidence>
<dbReference type="InterPro" id="IPR050238">
    <property type="entry name" value="DNA_Rep/Repair_Clamp_Loader"/>
</dbReference>
<organism evidence="1 2">
    <name type="scientific">Thermonema lapsum</name>
    <dbReference type="NCBI Taxonomy" id="28195"/>
    <lineage>
        <taxon>Bacteria</taxon>
        <taxon>Pseudomonadati</taxon>
        <taxon>Bacteroidota</taxon>
        <taxon>Cytophagia</taxon>
        <taxon>Cytophagales</taxon>
        <taxon>Thermonemataceae</taxon>
        <taxon>Thermonema</taxon>
    </lineage>
</organism>
<dbReference type="EC" id="2.7.7.7" evidence="1"/>
<dbReference type="Gene3D" id="3.40.50.300">
    <property type="entry name" value="P-loop containing nucleotide triphosphate hydrolases"/>
    <property type="match status" value="1"/>
</dbReference>
<name>A0A846MS53_9BACT</name>
<accession>A0A846MS53</accession>